<dbReference type="RefSeq" id="WP_112769978.1">
    <property type="nucleotide sequence ID" value="NZ_CP063191.1"/>
</dbReference>
<evidence type="ECO:0000313" key="2">
    <source>
        <dbReference type="EMBL" id="RAV33521.1"/>
    </source>
</evidence>
<evidence type="ECO:0000256" key="1">
    <source>
        <dbReference type="SAM" id="MobiDB-lite"/>
    </source>
</evidence>
<dbReference type="Proteomes" id="UP000251047">
    <property type="component" value="Unassembled WGS sequence"/>
</dbReference>
<accession>A0A364VA75</accession>
<reference evidence="2 3" key="1">
    <citation type="journal article" date="2018" name="Syst. Appl. Microbiol.">
        <title>Corynebacterium heidelbergense sp. nov., isolated from the preen glands of Egyptian geese (Alopochen aegyptiacus).</title>
        <authorList>
            <person name="Braun M.S."/>
            <person name="Wang E."/>
            <person name="Zimmermann S."/>
            <person name="Wink M."/>
        </authorList>
    </citation>
    <scope>NUCLEOTIDE SEQUENCE [LARGE SCALE GENOMIC DNA]</scope>
    <source>
        <strain evidence="2 3">DSM 104638</strain>
    </source>
</reference>
<organism evidence="2 3">
    <name type="scientific">Corynebacterium heidelbergense</name>
    <dbReference type="NCBI Taxonomy" id="2055947"/>
    <lineage>
        <taxon>Bacteria</taxon>
        <taxon>Bacillati</taxon>
        <taxon>Actinomycetota</taxon>
        <taxon>Actinomycetes</taxon>
        <taxon>Mycobacteriales</taxon>
        <taxon>Corynebacteriaceae</taxon>
        <taxon>Corynebacterium</taxon>
    </lineage>
</organism>
<gene>
    <name evidence="2" type="ORF">CWC39_08085</name>
</gene>
<evidence type="ECO:0000313" key="3">
    <source>
        <dbReference type="Proteomes" id="UP000251047"/>
    </source>
</evidence>
<proteinExistence type="predicted"/>
<name>A0A364VA75_9CORY</name>
<comment type="caution">
    <text evidence="2">The sequence shown here is derived from an EMBL/GenBank/DDBJ whole genome shotgun (WGS) entry which is preliminary data.</text>
</comment>
<dbReference type="AlphaFoldDB" id="A0A364VA75"/>
<feature type="region of interest" description="Disordered" evidence="1">
    <location>
        <begin position="1"/>
        <end position="21"/>
    </location>
</feature>
<dbReference type="EMBL" id="PHQP01000066">
    <property type="protein sequence ID" value="RAV33521.1"/>
    <property type="molecule type" value="Genomic_DNA"/>
</dbReference>
<sequence length="106" mass="11913">MYFNEYAPTTEPRPTGDKPRPRVIHLATNPIDVLYHGATHCHTYCGEAIPNAKTLAYRGTPGLRTIDGRPPRRKRVNVHCQLCTAMQQLDAATGWEADHKRPPAPR</sequence>
<protein>
    <submittedName>
        <fullName evidence="2">Uncharacterized protein</fullName>
    </submittedName>
</protein>